<accession>A0ABT5EAA0</accession>
<evidence type="ECO:0000313" key="2">
    <source>
        <dbReference type="EMBL" id="MDC0722783.1"/>
    </source>
</evidence>
<gene>
    <name evidence="2" type="ORF">POL25_38190</name>
</gene>
<dbReference type="EMBL" id="JAQNDL010000004">
    <property type="protein sequence ID" value="MDC0722783.1"/>
    <property type="molecule type" value="Genomic_DNA"/>
</dbReference>
<proteinExistence type="predicted"/>
<protein>
    <submittedName>
        <fullName evidence="2">Uncharacterized protein</fullName>
    </submittedName>
</protein>
<comment type="caution">
    <text evidence="2">The sequence shown here is derived from an EMBL/GenBank/DDBJ whole genome shotgun (WGS) entry which is preliminary data.</text>
</comment>
<reference evidence="2 3" key="1">
    <citation type="submission" date="2022-11" db="EMBL/GenBank/DDBJ databases">
        <title>Minimal conservation of predation-associated metabolite biosynthetic gene clusters underscores biosynthetic potential of Myxococcota including descriptions for ten novel species: Archangium lansinium sp. nov., Myxococcus landrumus sp. nov., Nannocystis bai.</title>
        <authorList>
            <person name="Ahearne A."/>
            <person name="Stevens C."/>
            <person name="Dowd S."/>
        </authorList>
    </citation>
    <scope>NUCLEOTIDE SEQUENCE [LARGE SCALE GENOMIC DNA]</scope>
    <source>
        <strain evidence="2 3">BB15-2</strain>
    </source>
</reference>
<dbReference type="RefSeq" id="WP_272091321.1">
    <property type="nucleotide sequence ID" value="NZ_JAQNDL010000004.1"/>
</dbReference>
<organism evidence="2 3">
    <name type="scientific">Nannocystis bainbridge</name>
    <dbReference type="NCBI Taxonomy" id="2995303"/>
    <lineage>
        <taxon>Bacteria</taxon>
        <taxon>Pseudomonadati</taxon>
        <taxon>Myxococcota</taxon>
        <taxon>Polyangia</taxon>
        <taxon>Nannocystales</taxon>
        <taxon>Nannocystaceae</taxon>
        <taxon>Nannocystis</taxon>
    </lineage>
</organism>
<evidence type="ECO:0000313" key="3">
    <source>
        <dbReference type="Proteomes" id="UP001221686"/>
    </source>
</evidence>
<sequence>MREPFGEHEDLVVEVARPHQHGRQRAPTDVRGSNLPLANATARAFPLAR</sequence>
<evidence type="ECO:0000256" key="1">
    <source>
        <dbReference type="SAM" id="MobiDB-lite"/>
    </source>
</evidence>
<name>A0ABT5EAA0_9BACT</name>
<feature type="region of interest" description="Disordered" evidence="1">
    <location>
        <begin position="15"/>
        <end position="49"/>
    </location>
</feature>
<dbReference type="Proteomes" id="UP001221686">
    <property type="component" value="Unassembled WGS sequence"/>
</dbReference>
<keyword evidence="3" id="KW-1185">Reference proteome</keyword>